<name>A0ABR4E256_9PEZI</name>
<dbReference type="Pfam" id="PF20684">
    <property type="entry name" value="Fung_rhodopsin"/>
    <property type="match status" value="1"/>
</dbReference>
<feature type="transmembrane region" description="Helical" evidence="7">
    <location>
        <begin position="124"/>
        <end position="153"/>
    </location>
</feature>
<feature type="transmembrane region" description="Helical" evidence="7">
    <location>
        <begin position="12"/>
        <end position="30"/>
    </location>
</feature>
<comment type="subcellular location">
    <subcellularLocation>
        <location evidence="1">Membrane</location>
        <topology evidence="1">Multi-pass membrane protein</topology>
    </subcellularLocation>
</comment>
<feature type="region of interest" description="Disordered" evidence="6">
    <location>
        <begin position="315"/>
        <end position="334"/>
    </location>
</feature>
<keyword evidence="3 7" id="KW-1133">Transmembrane helix</keyword>
<protein>
    <recommendedName>
        <fullName evidence="8">Rhodopsin domain-containing protein</fullName>
    </recommendedName>
</protein>
<evidence type="ECO:0000256" key="4">
    <source>
        <dbReference type="ARBA" id="ARBA00023136"/>
    </source>
</evidence>
<feature type="domain" description="Rhodopsin" evidence="8">
    <location>
        <begin position="26"/>
        <end position="274"/>
    </location>
</feature>
<gene>
    <name evidence="9" type="ORF">FJTKL_00822</name>
</gene>
<proteinExistence type="inferred from homology"/>
<feature type="transmembrane region" description="Helical" evidence="7">
    <location>
        <begin position="206"/>
        <end position="230"/>
    </location>
</feature>
<dbReference type="InterPro" id="IPR049326">
    <property type="entry name" value="Rhodopsin_dom_fungi"/>
</dbReference>
<organism evidence="9 10">
    <name type="scientific">Diaporthe vaccinii</name>
    <dbReference type="NCBI Taxonomy" id="105482"/>
    <lineage>
        <taxon>Eukaryota</taxon>
        <taxon>Fungi</taxon>
        <taxon>Dikarya</taxon>
        <taxon>Ascomycota</taxon>
        <taxon>Pezizomycotina</taxon>
        <taxon>Sordariomycetes</taxon>
        <taxon>Sordariomycetidae</taxon>
        <taxon>Diaporthales</taxon>
        <taxon>Diaporthaceae</taxon>
        <taxon>Diaporthe</taxon>
        <taxon>Diaporthe eres species complex</taxon>
    </lineage>
</organism>
<reference evidence="9 10" key="1">
    <citation type="submission" date="2024-03" db="EMBL/GenBank/DDBJ databases">
        <title>A high-quality draft genome sequence of Diaporthe vaccinii, a causative agent of upright dieback and viscid rot disease in cranberry plants.</title>
        <authorList>
            <person name="Sarrasin M."/>
            <person name="Lang B.F."/>
            <person name="Burger G."/>
        </authorList>
    </citation>
    <scope>NUCLEOTIDE SEQUENCE [LARGE SCALE GENOMIC DNA]</scope>
    <source>
        <strain evidence="9 10">IS7</strain>
    </source>
</reference>
<dbReference type="EMBL" id="JBAWTH010000112">
    <property type="protein sequence ID" value="KAL2276508.1"/>
    <property type="molecule type" value="Genomic_DNA"/>
</dbReference>
<feature type="compositionally biased region" description="Low complexity" evidence="6">
    <location>
        <begin position="315"/>
        <end position="331"/>
    </location>
</feature>
<dbReference type="InterPro" id="IPR052337">
    <property type="entry name" value="SAT4-like"/>
</dbReference>
<comment type="similarity">
    <text evidence="5">Belongs to the SAT4 family.</text>
</comment>
<sequence length="420" mass="46651">MSLSRHGGCYVGISVTLFAATAALALRLYARQLTRVRLGIDDYLCIVAYIFAAVCSGIMFSWTNYGLGKLLADVPRPQAVIFRDNTLYLYILEFTYAYSLGFSKLSILALYWRFFSLFRIRVPIITLFVATVIWLLCRTFLGLFHCYPIQAFWEGKAKYPNAVCPIDDAKFEFGTVVVHAFLDVTIFSLPIFQIQQLTFRTTGEKLAVLAIFASGAFVCIVSIVNLTQLYAFLHTDASVEVLYNTAPPALWGQIEINMAIVAISLPLVRPVLQKVYRGMFPTTSSSQDRRDSESVPGWVHLEWLRKLTSISSSGARTGRTATTATTRVTGGTRHETATDEVELTRYQGLDSFADAVTRTHTYAAGEHVHWESSAPDARNDLRVPWYLPPMSPVSGFESILGIVGPKEAGNFNRSKSGSPA</sequence>
<evidence type="ECO:0000259" key="8">
    <source>
        <dbReference type="Pfam" id="PF20684"/>
    </source>
</evidence>
<evidence type="ECO:0000256" key="7">
    <source>
        <dbReference type="SAM" id="Phobius"/>
    </source>
</evidence>
<keyword evidence="10" id="KW-1185">Reference proteome</keyword>
<keyword evidence="2 7" id="KW-0812">Transmembrane</keyword>
<evidence type="ECO:0000256" key="2">
    <source>
        <dbReference type="ARBA" id="ARBA00022692"/>
    </source>
</evidence>
<evidence type="ECO:0000313" key="10">
    <source>
        <dbReference type="Proteomes" id="UP001600888"/>
    </source>
</evidence>
<evidence type="ECO:0000256" key="6">
    <source>
        <dbReference type="SAM" id="MobiDB-lite"/>
    </source>
</evidence>
<feature type="transmembrane region" description="Helical" evidence="7">
    <location>
        <begin position="87"/>
        <end position="112"/>
    </location>
</feature>
<dbReference type="Proteomes" id="UP001600888">
    <property type="component" value="Unassembled WGS sequence"/>
</dbReference>
<evidence type="ECO:0000313" key="9">
    <source>
        <dbReference type="EMBL" id="KAL2276508.1"/>
    </source>
</evidence>
<feature type="transmembrane region" description="Helical" evidence="7">
    <location>
        <begin position="250"/>
        <end position="268"/>
    </location>
</feature>
<comment type="caution">
    <text evidence="9">The sequence shown here is derived from an EMBL/GenBank/DDBJ whole genome shotgun (WGS) entry which is preliminary data.</text>
</comment>
<keyword evidence="4 7" id="KW-0472">Membrane</keyword>
<evidence type="ECO:0000256" key="1">
    <source>
        <dbReference type="ARBA" id="ARBA00004141"/>
    </source>
</evidence>
<dbReference type="PANTHER" id="PTHR33048">
    <property type="entry name" value="PTH11-LIKE INTEGRAL MEMBRANE PROTEIN (AFU_ORTHOLOGUE AFUA_5G11245)"/>
    <property type="match status" value="1"/>
</dbReference>
<evidence type="ECO:0000256" key="5">
    <source>
        <dbReference type="ARBA" id="ARBA00038359"/>
    </source>
</evidence>
<evidence type="ECO:0000256" key="3">
    <source>
        <dbReference type="ARBA" id="ARBA00022989"/>
    </source>
</evidence>
<accession>A0ABR4E256</accession>
<dbReference type="PANTHER" id="PTHR33048:SF47">
    <property type="entry name" value="INTEGRAL MEMBRANE PROTEIN-RELATED"/>
    <property type="match status" value="1"/>
</dbReference>
<feature type="transmembrane region" description="Helical" evidence="7">
    <location>
        <begin position="42"/>
        <end position="67"/>
    </location>
</feature>